<protein>
    <recommendedName>
        <fullName evidence="5">Secreted protein</fullName>
    </recommendedName>
</protein>
<name>A0ABN9QUE3_9DINO</name>
<organism evidence="3 4">
    <name type="scientific">Prorocentrum cordatum</name>
    <dbReference type="NCBI Taxonomy" id="2364126"/>
    <lineage>
        <taxon>Eukaryota</taxon>
        <taxon>Sar</taxon>
        <taxon>Alveolata</taxon>
        <taxon>Dinophyceae</taxon>
        <taxon>Prorocentrales</taxon>
        <taxon>Prorocentraceae</taxon>
        <taxon>Prorocentrum</taxon>
    </lineage>
</organism>
<comment type="caution">
    <text evidence="3">The sequence shown here is derived from an EMBL/GenBank/DDBJ whole genome shotgun (WGS) entry which is preliminary data.</text>
</comment>
<accession>A0ABN9QUE3</accession>
<reference evidence="3" key="1">
    <citation type="submission" date="2023-10" db="EMBL/GenBank/DDBJ databases">
        <authorList>
            <person name="Chen Y."/>
            <person name="Shah S."/>
            <person name="Dougan E. K."/>
            <person name="Thang M."/>
            <person name="Chan C."/>
        </authorList>
    </citation>
    <scope>NUCLEOTIDE SEQUENCE [LARGE SCALE GENOMIC DNA]</scope>
</reference>
<sequence length="107" mass="12381">MFIYIYIYICFFLFPGATPGSQHRQANCSMTQSQKYECWDAPRRNIGTGLQISAPISTKHPRDYYDAEHSMQENGYRGNEQNEADEEGEQGEKRFERENKLAAIASF</sequence>
<keyword evidence="2" id="KW-0732">Signal</keyword>
<evidence type="ECO:0000256" key="2">
    <source>
        <dbReference type="SAM" id="SignalP"/>
    </source>
</evidence>
<evidence type="ECO:0000256" key="1">
    <source>
        <dbReference type="SAM" id="MobiDB-lite"/>
    </source>
</evidence>
<keyword evidence="4" id="KW-1185">Reference proteome</keyword>
<gene>
    <name evidence="3" type="ORF">PCOR1329_LOCUS13508</name>
</gene>
<evidence type="ECO:0000313" key="4">
    <source>
        <dbReference type="Proteomes" id="UP001189429"/>
    </source>
</evidence>
<dbReference type="EMBL" id="CAUYUJ010003995">
    <property type="protein sequence ID" value="CAK0807718.1"/>
    <property type="molecule type" value="Genomic_DNA"/>
</dbReference>
<feature type="chain" id="PRO_5046101018" description="Secreted protein" evidence="2">
    <location>
        <begin position="20"/>
        <end position="107"/>
    </location>
</feature>
<proteinExistence type="predicted"/>
<feature type="signal peptide" evidence="2">
    <location>
        <begin position="1"/>
        <end position="19"/>
    </location>
</feature>
<feature type="region of interest" description="Disordered" evidence="1">
    <location>
        <begin position="72"/>
        <end position="98"/>
    </location>
</feature>
<dbReference type="Proteomes" id="UP001189429">
    <property type="component" value="Unassembled WGS sequence"/>
</dbReference>
<evidence type="ECO:0008006" key="5">
    <source>
        <dbReference type="Google" id="ProtNLM"/>
    </source>
</evidence>
<evidence type="ECO:0000313" key="3">
    <source>
        <dbReference type="EMBL" id="CAK0807718.1"/>
    </source>
</evidence>